<protein>
    <submittedName>
        <fullName evidence="1">Uncharacterized protein</fullName>
    </submittedName>
</protein>
<evidence type="ECO:0000313" key="2">
    <source>
        <dbReference type="Proteomes" id="UP000284916"/>
    </source>
</evidence>
<sequence length="347" mass="39817">MILYMRKIFFIAVFFSLIQYLNAQTIGEIALYKAYFFEEGQDLSKPLSEIKYSTIKKGKEVEIISVDTTDAFHCIVKYKGKRGIIHNSALKDRFVLIPFYSNIRKEYAEYIKTGVPYYGMNETETGLLVGINPEIEKSSINPNIVKWRFPATYGKLDNFCFYKGKLCKAEVNGRTVIGYHTIFSFGLSNVEVDGKSFSIEPSIKTFQDSDIKIDWTILDSSFEFTLQNLSESSIKILWDNMSFVDIFKESNKVINGETIKAHIGMPQPASIVPKGTKFSAVGVPYPKRRFILNRYLCPEELADSQQNERKYEIGILLPIEKEGNIKEYLFTFKVDDIIVKQVKPSIM</sequence>
<evidence type="ECO:0000313" key="1">
    <source>
        <dbReference type="EMBL" id="RHL12055.1"/>
    </source>
</evidence>
<name>A0A415IWP4_9BACT</name>
<comment type="caution">
    <text evidence="1">The sequence shown here is derived from an EMBL/GenBank/DDBJ whole genome shotgun (WGS) entry which is preliminary data.</text>
</comment>
<dbReference type="Proteomes" id="UP000284916">
    <property type="component" value="Unassembled WGS sequence"/>
</dbReference>
<dbReference type="EMBL" id="QROI01000028">
    <property type="protein sequence ID" value="RHL12055.1"/>
    <property type="molecule type" value="Genomic_DNA"/>
</dbReference>
<gene>
    <name evidence="1" type="ORF">DW035_14080</name>
</gene>
<accession>A0A415IWP4</accession>
<dbReference type="AlphaFoldDB" id="A0A415IWP4"/>
<reference evidence="1 2" key="1">
    <citation type="submission" date="2018-08" db="EMBL/GenBank/DDBJ databases">
        <title>A genome reference for cultivated species of the human gut microbiota.</title>
        <authorList>
            <person name="Zou Y."/>
            <person name="Xue W."/>
            <person name="Luo G."/>
        </authorList>
    </citation>
    <scope>NUCLEOTIDE SEQUENCE [LARGE SCALE GENOMIC DNA]</scope>
    <source>
        <strain evidence="1 2">AF39-11</strain>
    </source>
</reference>
<organism evidence="1 2">
    <name type="scientific">Phocaeicola plebeius</name>
    <dbReference type="NCBI Taxonomy" id="310297"/>
    <lineage>
        <taxon>Bacteria</taxon>
        <taxon>Pseudomonadati</taxon>
        <taxon>Bacteroidota</taxon>
        <taxon>Bacteroidia</taxon>
        <taxon>Bacteroidales</taxon>
        <taxon>Bacteroidaceae</taxon>
        <taxon>Phocaeicola</taxon>
    </lineage>
</organism>
<proteinExistence type="predicted"/>